<dbReference type="EMBL" id="LLXJ01001603">
    <property type="protein sequence ID" value="PKC01446.1"/>
    <property type="molecule type" value="Genomic_DNA"/>
</dbReference>
<organism evidence="3 4">
    <name type="scientific">Rhizophagus irregularis</name>
    <dbReference type="NCBI Taxonomy" id="588596"/>
    <lineage>
        <taxon>Eukaryota</taxon>
        <taxon>Fungi</taxon>
        <taxon>Fungi incertae sedis</taxon>
        <taxon>Mucoromycota</taxon>
        <taxon>Glomeromycotina</taxon>
        <taxon>Glomeromycetes</taxon>
        <taxon>Glomerales</taxon>
        <taxon>Glomeraceae</taxon>
        <taxon>Rhizophagus</taxon>
    </lineage>
</organism>
<evidence type="ECO:0000313" key="4">
    <source>
        <dbReference type="Proteomes" id="UP000232722"/>
    </source>
</evidence>
<feature type="compositionally biased region" description="Basic and acidic residues" evidence="1">
    <location>
        <begin position="107"/>
        <end position="118"/>
    </location>
</feature>
<dbReference type="InterPro" id="IPR001660">
    <property type="entry name" value="SAM"/>
</dbReference>
<dbReference type="PROSITE" id="PS50105">
    <property type="entry name" value="SAM_DOMAIN"/>
    <property type="match status" value="1"/>
</dbReference>
<sequence length="501" mass="57864">MTELNCKYLLGTCYTCQKCLYCFEFPQPEPCKCNKNKQPTRTKNPKRAQQIYQRIFKPDSLFPKANKFLFDANEKYGYNSNFEKSFSYTFCSTCNSKTQRYRSIDKKNHQAQIKENDNKVTPSDLSNEKEVENVDKKENHRIFSLVSSDSEKGEDVDDVEIDYEDSDLEEIKVQIIVKSNNIKVPTAKTLNIEPVRYKKVMEKISSIVQKTLKKKVKSKDYTISYKAVNARGPSNELEDESDFQEFISEYKRIILVGKKMSMIVTVRDNLTKKKKSRNKCSDESEVSSEELQYTKKKNHVPFVKKIYQKKREKDNWHLQLNPARLQLWAREIINKGATYEVPPSYPTFDAKSSVFVNKNNLTTQTQVSQTLPTTSTPIIIQLPSQLYPNSQEQLTSYSSNNTNSSIPLASPNTLPSIGEFFHSLDQKYNCNVYSNFENAFLEEEITVDVIKDLSDDQLQKLGVVKIGWQKRSLQAFIKSRLCLIHDFMVENAVSMGLKSGE</sequence>
<dbReference type="VEuPathDB" id="FungiDB:RhiirFUN_009676"/>
<name>A0A2N0P3Q1_9GLOM</name>
<evidence type="ECO:0000313" key="3">
    <source>
        <dbReference type="EMBL" id="PKC01446.1"/>
    </source>
</evidence>
<reference evidence="3 4" key="1">
    <citation type="submission" date="2016-04" db="EMBL/GenBank/DDBJ databases">
        <title>Genome analyses suggest a sexual origin of heterokaryosis in a supposedly ancient asexual fungus.</title>
        <authorList>
            <person name="Ropars J."/>
            <person name="Sedzielewska K."/>
            <person name="Noel J."/>
            <person name="Charron P."/>
            <person name="Farinelli L."/>
            <person name="Marton T."/>
            <person name="Kruger M."/>
            <person name="Pelin A."/>
            <person name="Brachmann A."/>
            <person name="Corradi N."/>
        </authorList>
    </citation>
    <scope>NUCLEOTIDE SEQUENCE [LARGE SCALE GENOMIC DNA]</scope>
    <source>
        <strain evidence="3 4">A5</strain>
    </source>
</reference>
<protein>
    <recommendedName>
        <fullName evidence="2">SAM domain-containing protein</fullName>
    </recommendedName>
</protein>
<evidence type="ECO:0000256" key="1">
    <source>
        <dbReference type="SAM" id="MobiDB-lite"/>
    </source>
</evidence>
<feature type="domain" description="SAM" evidence="2">
    <location>
        <begin position="412"/>
        <end position="476"/>
    </location>
</feature>
<dbReference type="Proteomes" id="UP000232722">
    <property type="component" value="Unassembled WGS sequence"/>
</dbReference>
<evidence type="ECO:0000259" key="2">
    <source>
        <dbReference type="PROSITE" id="PS50105"/>
    </source>
</evidence>
<reference evidence="3 4" key="2">
    <citation type="submission" date="2017-09" db="EMBL/GenBank/DDBJ databases">
        <title>Extensive intraspecific genome diversity in a model arbuscular mycorrhizal fungus.</title>
        <authorList>
            <person name="Chen E.C."/>
            <person name="Morin E."/>
            <person name="Beaudet D."/>
            <person name="Noel J."/>
            <person name="Ndikumana S."/>
            <person name="Charron P."/>
            <person name="St-Onge C."/>
            <person name="Giorgi J."/>
            <person name="Grigoriev I.V."/>
            <person name="Roux C."/>
            <person name="Martin F.M."/>
            <person name="Corradi N."/>
        </authorList>
    </citation>
    <scope>NUCLEOTIDE SEQUENCE [LARGE SCALE GENOMIC DNA]</scope>
    <source>
        <strain evidence="3 4">A5</strain>
    </source>
</reference>
<dbReference type="SUPFAM" id="SSF47769">
    <property type="entry name" value="SAM/Pointed domain"/>
    <property type="match status" value="1"/>
</dbReference>
<dbReference type="InterPro" id="IPR013761">
    <property type="entry name" value="SAM/pointed_sf"/>
</dbReference>
<accession>A0A2N0P3Q1</accession>
<comment type="caution">
    <text evidence="3">The sequence shown here is derived from an EMBL/GenBank/DDBJ whole genome shotgun (WGS) entry which is preliminary data.</text>
</comment>
<dbReference type="AlphaFoldDB" id="A0A2N0P3Q1"/>
<proteinExistence type="predicted"/>
<dbReference type="Gene3D" id="1.10.150.50">
    <property type="entry name" value="Transcription Factor, Ets-1"/>
    <property type="match status" value="1"/>
</dbReference>
<dbReference type="VEuPathDB" id="FungiDB:FUN_017874"/>
<feature type="region of interest" description="Disordered" evidence="1">
    <location>
        <begin position="107"/>
        <end position="133"/>
    </location>
</feature>
<gene>
    <name evidence="3" type="ORF">RhiirA5_426686</name>
</gene>